<feature type="compositionally biased region" description="Polar residues" evidence="2">
    <location>
        <begin position="489"/>
        <end position="500"/>
    </location>
</feature>
<sequence length="655" mass="73208">MDSSISYNDDEQIESHISSQHLEMAYQETLRNGDLIIKDEGARRLRLRILLLENENDDLHEQLALADDRIGGLEQEGEELRAQMETAQEVTRRQELELRSQTRELNNLKAELESMNGVTMDSTKVLTEKLALARELATLKPELEHLRSQAAYQQTVLSEKLALQRRVSTLEVELETEKRSSKRAAEKSKNKEKELALQQQLEDIQKELAQEKREREKASKEAEKQLEAERRALKSAIDRSKEKEKELELQYQHQLERLQEELTQEKKEREKARKEAEKELAAERRAAKRADEKNSNKTERQLEDLQKDLDQERREKEEARKQAEKELSKLETQKTLLESKLEQMRTKLRATKEQLNECQTELGQVRASMAKGSSASSRADIPAKNARKRTGVDMNTDITIGTPDGAVAGRGKRPAVKRGRIDQTVVGEKSMFSITPYLNRTVNMAPESPVQDDDESAAEDEDGASGRAAGDVHQLKETSIGRRLDDKSSTALVKSKPQSKTAEKRLPAKKVLSETDAGTSNKKLGPKSRKTSTLEKVSEEGENDENEEPDSAPTVIGIDAEKGIPKVSKVQMKNVEETEPKKKKRKLLGGGKTLFDEEDGEATKRPAKVTLGPPRLLGKGGLAGPKGGLGGTGSGFGAFSPLKKDRRGAGASFLA</sequence>
<protein>
    <submittedName>
        <fullName evidence="3">Uncharacterized protein</fullName>
    </submittedName>
</protein>
<dbReference type="GeneID" id="36575308"/>
<keyword evidence="1" id="KW-0175">Coiled coil</keyword>
<accession>A0A2T3BDG5</accession>
<evidence type="ECO:0000256" key="1">
    <source>
        <dbReference type="SAM" id="Coils"/>
    </source>
</evidence>
<dbReference type="EMBL" id="KZ679006">
    <property type="protein sequence ID" value="PSS27414.1"/>
    <property type="molecule type" value="Genomic_DNA"/>
</dbReference>
<feature type="region of interest" description="Disordered" evidence="2">
    <location>
        <begin position="260"/>
        <end position="331"/>
    </location>
</feature>
<reference evidence="3 4" key="1">
    <citation type="journal article" date="2018" name="New Phytol.">
        <title>Comparative genomics and transcriptomics depict ericoid mycorrhizal fungi as versatile saprotrophs and plant mutualists.</title>
        <authorList>
            <person name="Martino E."/>
            <person name="Morin E."/>
            <person name="Grelet G.A."/>
            <person name="Kuo A."/>
            <person name="Kohler A."/>
            <person name="Daghino S."/>
            <person name="Barry K.W."/>
            <person name="Cichocki N."/>
            <person name="Clum A."/>
            <person name="Dockter R.B."/>
            <person name="Hainaut M."/>
            <person name="Kuo R.C."/>
            <person name="LaButti K."/>
            <person name="Lindahl B.D."/>
            <person name="Lindquist E.A."/>
            <person name="Lipzen A."/>
            <person name="Khouja H.R."/>
            <person name="Magnuson J."/>
            <person name="Murat C."/>
            <person name="Ohm R.A."/>
            <person name="Singer S.W."/>
            <person name="Spatafora J.W."/>
            <person name="Wang M."/>
            <person name="Veneault-Fourrey C."/>
            <person name="Henrissat B."/>
            <person name="Grigoriev I.V."/>
            <person name="Martin F.M."/>
            <person name="Perotto S."/>
        </authorList>
    </citation>
    <scope>NUCLEOTIDE SEQUENCE [LARGE SCALE GENOMIC DNA]</scope>
    <source>
        <strain evidence="3 4">ATCC 22711</strain>
    </source>
</reference>
<name>A0A2T3BDG5_AMORE</name>
<dbReference type="InParanoid" id="A0A2T3BDG5"/>
<dbReference type="GO" id="GO:0032982">
    <property type="term" value="C:myosin filament"/>
    <property type="evidence" value="ECO:0007669"/>
    <property type="project" value="TreeGrafter"/>
</dbReference>
<dbReference type="AlphaFoldDB" id="A0A2T3BDG5"/>
<evidence type="ECO:0000256" key="2">
    <source>
        <dbReference type="SAM" id="MobiDB-lite"/>
    </source>
</evidence>
<feature type="compositionally biased region" description="Acidic residues" evidence="2">
    <location>
        <begin position="540"/>
        <end position="550"/>
    </location>
</feature>
<dbReference type="GO" id="GO:0016460">
    <property type="term" value="C:myosin II complex"/>
    <property type="evidence" value="ECO:0007669"/>
    <property type="project" value="TreeGrafter"/>
</dbReference>
<dbReference type="PANTHER" id="PTHR45615:SF40">
    <property type="entry name" value="MYOSIN HEAVY CHAIN, NON-MUSCLE"/>
    <property type="match status" value="1"/>
</dbReference>
<feature type="compositionally biased region" description="Polar residues" evidence="2">
    <location>
        <begin position="432"/>
        <end position="442"/>
    </location>
</feature>
<feature type="coiled-coil region" evidence="1">
    <location>
        <begin position="42"/>
        <end position="118"/>
    </location>
</feature>
<dbReference type="OrthoDB" id="20105at2759"/>
<evidence type="ECO:0000313" key="3">
    <source>
        <dbReference type="EMBL" id="PSS27414.1"/>
    </source>
</evidence>
<dbReference type="PANTHER" id="PTHR45615">
    <property type="entry name" value="MYOSIN HEAVY CHAIN, NON-MUSCLE"/>
    <property type="match status" value="1"/>
</dbReference>
<organism evidence="3 4">
    <name type="scientific">Amorphotheca resinae ATCC 22711</name>
    <dbReference type="NCBI Taxonomy" id="857342"/>
    <lineage>
        <taxon>Eukaryota</taxon>
        <taxon>Fungi</taxon>
        <taxon>Dikarya</taxon>
        <taxon>Ascomycota</taxon>
        <taxon>Pezizomycotina</taxon>
        <taxon>Leotiomycetes</taxon>
        <taxon>Helotiales</taxon>
        <taxon>Amorphothecaceae</taxon>
        <taxon>Amorphotheca</taxon>
    </lineage>
</organism>
<feature type="compositionally biased region" description="Basic and acidic residues" evidence="2">
    <location>
        <begin position="175"/>
        <end position="195"/>
    </location>
</feature>
<dbReference type="GO" id="GO:0005737">
    <property type="term" value="C:cytoplasm"/>
    <property type="evidence" value="ECO:0007669"/>
    <property type="project" value="TreeGrafter"/>
</dbReference>
<feature type="compositionally biased region" description="Basic and acidic residues" evidence="2">
    <location>
        <begin position="203"/>
        <end position="248"/>
    </location>
</feature>
<feature type="region of interest" description="Disordered" evidence="2">
    <location>
        <begin position="175"/>
        <end position="248"/>
    </location>
</feature>
<feature type="compositionally biased region" description="Acidic residues" evidence="2">
    <location>
        <begin position="450"/>
        <end position="463"/>
    </location>
</feature>
<dbReference type="STRING" id="857342.A0A2T3BDG5"/>
<keyword evidence="4" id="KW-1185">Reference proteome</keyword>
<dbReference type="GO" id="GO:0000146">
    <property type="term" value="F:microfilament motor activity"/>
    <property type="evidence" value="ECO:0007669"/>
    <property type="project" value="TreeGrafter"/>
</dbReference>
<dbReference type="GO" id="GO:0051015">
    <property type="term" value="F:actin filament binding"/>
    <property type="evidence" value="ECO:0007669"/>
    <property type="project" value="TreeGrafter"/>
</dbReference>
<dbReference type="Proteomes" id="UP000241818">
    <property type="component" value="Unassembled WGS sequence"/>
</dbReference>
<feature type="compositionally biased region" description="Gly residues" evidence="2">
    <location>
        <begin position="618"/>
        <end position="636"/>
    </location>
</feature>
<proteinExistence type="predicted"/>
<dbReference type="RefSeq" id="XP_024724939.1">
    <property type="nucleotide sequence ID" value="XM_024867227.1"/>
</dbReference>
<feature type="region of interest" description="Disordered" evidence="2">
    <location>
        <begin position="365"/>
        <end position="655"/>
    </location>
</feature>
<evidence type="ECO:0000313" key="4">
    <source>
        <dbReference type="Proteomes" id="UP000241818"/>
    </source>
</evidence>
<feature type="compositionally biased region" description="Basic and acidic residues" evidence="2">
    <location>
        <begin position="473"/>
        <end position="488"/>
    </location>
</feature>
<gene>
    <name evidence="3" type="ORF">M430DRAFT_38196</name>
</gene>